<evidence type="ECO:0000313" key="6">
    <source>
        <dbReference type="Proteomes" id="UP000529710"/>
    </source>
</evidence>
<dbReference type="Proteomes" id="UP000529710">
    <property type="component" value="Unassembled WGS sequence"/>
</dbReference>
<dbReference type="GO" id="GO:0000160">
    <property type="term" value="P:phosphorelay signal transduction system"/>
    <property type="evidence" value="ECO:0007669"/>
    <property type="project" value="InterPro"/>
</dbReference>
<keyword evidence="2" id="KW-0597">Phosphoprotein</keyword>
<accession>A0A7Y0ES14</accession>
<evidence type="ECO:0000259" key="3">
    <source>
        <dbReference type="PROSITE" id="PS50043"/>
    </source>
</evidence>
<dbReference type="PROSITE" id="PS50043">
    <property type="entry name" value="HTH_LUXR_2"/>
    <property type="match status" value="1"/>
</dbReference>
<dbReference type="GO" id="GO:0003677">
    <property type="term" value="F:DNA binding"/>
    <property type="evidence" value="ECO:0007669"/>
    <property type="project" value="UniProtKB-KW"/>
</dbReference>
<dbReference type="CDD" id="cd00156">
    <property type="entry name" value="REC"/>
    <property type="match status" value="1"/>
</dbReference>
<dbReference type="Pfam" id="PF00196">
    <property type="entry name" value="GerE"/>
    <property type="match status" value="1"/>
</dbReference>
<comment type="caution">
    <text evidence="5">The sequence shown here is derived from an EMBL/GenBank/DDBJ whole genome shotgun (WGS) entry which is preliminary data.</text>
</comment>
<dbReference type="SUPFAM" id="SSF46894">
    <property type="entry name" value="C-terminal effector domain of the bipartite response regulators"/>
    <property type="match status" value="1"/>
</dbReference>
<dbReference type="InterPro" id="IPR016032">
    <property type="entry name" value="Sig_transdc_resp-reg_C-effctor"/>
</dbReference>
<evidence type="ECO:0000256" key="1">
    <source>
        <dbReference type="ARBA" id="ARBA00023125"/>
    </source>
</evidence>
<feature type="domain" description="HTH luxR-type" evidence="3">
    <location>
        <begin position="146"/>
        <end position="213"/>
    </location>
</feature>
<proteinExistence type="predicted"/>
<evidence type="ECO:0000256" key="2">
    <source>
        <dbReference type="PROSITE-ProRule" id="PRU00169"/>
    </source>
</evidence>
<dbReference type="InterPro" id="IPR001789">
    <property type="entry name" value="Sig_transdc_resp-reg_receiver"/>
</dbReference>
<dbReference type="Gene3D" id="1.10.10.10">
    <property type="entry name" value="Winged helix-like DNA-binding domain superfamily/Winged helix DNA-binding domain"/>
    <property type="match status" value="1"/>
</dbReference>
<dbReference type="SMART" id="SM00421">
    <property type="entry name" value="HTH_LUXR"/>
    <property type="match status" value="1"/>
</dbReference>
<dbReference type="PROSITE" id="PS00622">
    <property type="entry name" value="HTH_LUXR_1"/>
    <property type="match status" value="1"/>
</dbReference>
<dbReference type="PRINTS" id="PR00038">
    <property type="entry name" value="HTHLUXR"/>
</dbReference>
<name>A0A7Y0ES14_9BIFI</name>
<dbReference type="PANTHER" id="PTHR43214">
    <property type="entry name" value="TWO-COMPONENT RESPONSE REGULATOR"/>
    <property type="match status" value="1"/>
</dbReference>
<dbReference type="PROSITE" id="PS50110">
    <property type="entry name" value="RESPONSE_REGULATORY"/>
    <property type="match status" value="1"/>
</dbReference>
<dbReference type="EMBL" id="JAAIIF010000002">
    <property type="protein sequence ID" value="NMM95361.1"/>
    <property type="molecule type" value="Genomic_DNA"/>
</dbReference>
<dbReference type="SUPFAM" id="SSF52172">
    <property type="entry name" value="CheY-like"/>
    <property type="match status" value="1"/>
</dbReference>
<dbReference type="CDD" id="cd06170">
    <property type="entry name" value="LuxR_C_like"/>
    <property type="match status" value="1"/>
</dbReference>
<sequence>MTVHNVRIGVLDNDACAMQYITLMLNQLNHRNGLELSLWSTTFPTRAIQECQSGNSPTNILLLDMALNGVTGPQVARILHQVSPETAIIGMTSYEPELYRAEATQAGIPTILDKTTLSEQLPSAIIDVLRTPHPTFTPAAVPTGREPTAMPRLTSAEQRILTLSASGLNAKQIATRLGISADTVFSHRRNIKAKFHASEWHDVITACRDAHII</sequence>
<protein>
    <submittedName>
        <fullName evidence="5">Sigma-70, region 4</fullName>
    </submittedName>
</protein>
<dbReference type="InterPro" id="IPR000792">
    <property type="entry name" value="Tscrpt_reg_LuxR_C"/>
</dbReference>
<dbReference type="InterPro" id="IPR036388">
    <property type="entry name" value="WH-like_DNA-bd_sf"/>
</dbReference>
<keyword evidence="1" id="KW-0238">DNA-binding</keyword>
<dbReference type="InterPro" id="IPR039420">
    <property type="entry name" value="WalR-like"/>
</dbReference>
<evidence type="ECO:0000259" key="4">
    <source>
        <dbReference type="PROSITE" id="PS50110"/>
    </source>
</evidence>
<dbReference type="AlphaFoldDB" id="A0A7Y0ES14"/>
<dbReference type="Pfam" id="PF00072">
    <property type="entry name" value="Response_reg"/>
    <property type="match status" value="1"/>
</dbReference>
<dbReference type="Gene3D" id="3.40.50.2300">
    <property type="match status" value="1"/>
</dbReference>
<feature type="modified residue" description="4-aspartylphosphate" evidence="2">
    <location>
        <position position="64"/>
    </location>
</feature>
<reference evidence="5 6" key="1">
    <citation type="submission" date="2020-02" db="EMBL/GenBank/DDBJ databases">
        <title>Characterization of phylogenetic diversity of novel bifidobacterial species isolated in Czech ZOOs.</title>
        <authorList>
            <person name="Lugli G.A."/>
            <person name="Vera N.B."/>
            <person name="Ventura M."/>
        </authorList>
    </citation>
    <scope>NUCLEOTIDE SEQUENCE [LARGE SCALE GENOMIC DNA]</scope>
    <source>
        <strain evidence="5 6">DSM 109960</strain>
    </source>
</reference>
<dbReference type="InterPro" id="IPR011006">
    <property type="entry name" value="CheY-like_superfamily"/>
</dbReference>
<evidence type="ECO:0000313" key="5">
    <source>
        <dbReference type="EMBL" id="NMM95361.1"/>
    </source>
</evidence>
<gene>
    <name evidence="5" type="ORF">G1C98_0097</name>
</gene>
<dbReference type="GO" id="GO:0006355">
    <property type="term" value="P:regulation of DNA-templated transcription"/>
    <property type="evidence" value="ECO:0007669"/>
    <property type="project" value="InterPro"/>
</dbReference>
<feature type="domain" description="Response regulatory" evidence="4">
    <location>
        <begin position="7"/>
        <end position="129"/>
    </location>
</feature>
<keyword evidence="6" id="KW-1185">Reference proteome</keyword>
<organism evidence="5 6">
    <name type="scientific">Bifidobacterium erythrocebi</name>
    <dbReference type="NCBI Taxonomy" id="2675325"/>
    <lineage>
        <taxon>Bacteria</taxon>
        <taxon>Bacillati</taxon>
        <taxon>Actinomycetota</taxon>
        <taxon>Actinomycetes</taxon>
        <taxon>Bifidobacteriales</taxon>
        <taxon>Bifidobacteriaceae</taxon>
        <taxon>Bifidobacterium</taxon>
    </lineage>
</organism>